<dbReference type="EnsemblPlants" id="QL09p030625:mrna">
    <property type="protein sequence ID" value="QL09p030625:mrna"/>
    <property type="gene ID" value="QL09p030625"/>
</dbReference>
<dbReference type="EMBL" id="LRBV02000009">
    <property type="status" value="NOT_ANNOTATED_CDS"/>
    <property type="molecule type" value="Genomic_DNA"/>
</dbReference>
<reference evidence="1 2" key="1">
    <citation type="journal article" date="2016" name="G3 (Bethesda)">
        <title>First Draft Assembly and Annotation of the Genome of a California Endemic Oak Quercus lobata Nee (Fagaceae).</title>
        <authorList>
            <person name="Sork V.L."/>
            <person name="Fitz-Gibbon S.T."/>
            <person name="Puiu D."/>
            <person name="Crepeau M."/>
            <person name="Gugger P.F."/>
            <person name="Sherman R."/>
            <person name="Stevens K."/>
            <person name="Langley C.H."/>
            <person name="Pellegrini M."/>
            <person name="Salzberg S.L."/>
        </authorList>
    </citation>
    <scope>NUCLEOTIDE SEQUENCE [LARGE SCALE GENOMIC DNA]</scope>
    <source>
        <strain evidence="1 2">cv. SW786</strain>
    </source>
</reference>
<dbReference type="InParanoid" id="A0A7N2MJZ5"/>
<dbReference type="Proteomes" id="UP000594261">
    <property type="component" value="Chromosome 9"/>
</dbReference>
<sequence>MSLDCGNGVRVVDKKIGGIGSGMVVKALQNSMTVDEGRKASFDALLRECKKLVGLLPRESPQCSSKVWYQRSSELRIRKLPFQKLVRETS</sequence>
<organism evidence="1 2">
    <name type="scientific">Quercus lobata</name>
    <name type="common">Valley oak</name>
    <dbReference type="NCBI Taxonomy" id="97700"/>
    <lineage>
        <taxon>Eukaryota</taxon>
        <taxon>Viridiplantae</taxon>
        <taxon>Streptophyta</taxon>
        <taxon>Embryophyta</taxon>
        <taxon>Tracheophyta</taxon>
        <taxon>Spermatophyta</taxon>
        <taxon>Magnoliopsida</taxon>
        <taxon>eudicotyledons</taxon>
        <taxon>Gunneridae</taxon>
        <taxon>Pentapetalae</taxon>
        <taxon>rosids</taxon>
        <taxon>fabids</taxon>
        <taxon>Fagales</taxon>
        <taxon>Fagaceae</taxon>
        <taxon>Quercus</taxon>
    </lineage>
</organism>
<proteinExistence type="predicted"/>
<name>A0A7N2MJZ5_QUELO</name>
<keyword evidence="2" id="KW-1185">Reference proteome</keyword>
<reference evidence="1" key="2">
    <citation type="submission" date="2021-01" db="UniProtKB">
        <authorList>
            <consortium name="EnsemblPlants"/>
        </authorList>
    </citation>
    <scope>IDENTIFICATION</scope>
</reference>
<dbReference type="AlphaFoldDB" id="A0A7N2MJZ5"/>
<protein>
    <submittedName>
        <fullName evidence="1">Uncharacterized protein</fullName>
    </submittedName>
</protein>
<dbReference type="Gramene" id="QL09p030625:mrna">
    <property type="protein sequence ID" value="QL09p030625:mrna"/>
    <property type="gene ID" value="QL09p030625"/>
</dbReference>
<accession>A0A7N2MJZ5</accession>
<evidence type="ECO:0000313" key="2">
    <source>
        <dbReference type="Proteomes" id="UP000594261"/>
    </source>
</evidence>
<evidence type="ECO:0000313" key="1">
    <source>
        <dbReference type="EnsemblPlants" id="QL09p030625:mrna"/>
    </source>
</evidence>